<organism evidence="1">
    <name type="scientific">hydrothermal vent metagenome</name>
    <dbReference type="NCBI Taxonomy" id="652676"/>
    <lineage>
        <taxon>unclassified sequences</taxon>
        <taxon>metagenomes</taxon>
        <taxon>ecological metagenomes</taxon>
    </lineage>
</organism>
<protein>
    <submittedName>
        <fullName evidence="1">Uncharacterized protein</fullName>
    </submittedName>
</protein>
<reference evidence="1" key="1">
    <citation type="submission" date="2018-06" db="EMBL/GenBank/DDBJ databases">
        <authorList>
            <person name="Zhirakovskaya E."/>
        </authorList>
    </citation>
    <scope>NUCLEOTIDE SEQUENCE</scope>
</reference>
<dbReference type="EMBL" id="UOEE01000130">
    <property type="protein sequence ID" value="VAV91675.1"/>
    <property type="molecule type" value="Genomic_DNA"/>
</dbReference>
<dbReference type="AlphaFoldDB" id="A0A3B0S9A7"/>
<gene>
    <name evidence="1" type="ORF">MNBD_ALPHA06-1795</name>
</gene>
<sequence>MAKPKKSWAEKMQSDKLPVVKPAPIDIAGMKAGQIMLVPTAKLIDAAVRAIPEGQSLSIPAFRTQLAKQHQAEVCCPITTGILLRIVAEAAFENYEAGTDLADVTPVWRVLDRDAPTMKKLSYDPEFLLELRSQEGITS</sequence>
<evidence type="ECO:0000313" key="1">
    <source>
        <dbReference type="EMBL" id="VAV91675.1"/>
    </source>
</evidence>
<accession>A0A3B0S9A7</accession>
<proteinExistence type="predicted"/>
<name>A0A3B0S9A7_9ZZZZ</name>